<dbReference type="GO" id="GO:0000724">
    <property type="term" value="P:double-strand break repair via homologous recombination"/>
    <property type="evidence" value="ECO:0007669"/>
    <property type="project" value="TreeGrafter"/>
</dbReference>
<proteinExistence type="inferred from homology"/>
<dbReference type="InterPro" id="IPR014001">
    <property type="entry name" value="Helicase_ATP-bd"/>
</dbReference>
<dbReference type="GO" id="GO:0016787">
    <property type="term" value="F:hydrolase activity"/>
    <property type="evidence" value="ECO:0007669"/>
    <property type="project" value="UniProtKB-KW"/>
</dbReference>
<keyword evidence="8" id="KW-0378">Hydrolase</keyword>
<evidence type="ECO:0000256" key="3">
    <source>
        <dbReference type="ARBA" id="ARBA00022840"/>
    </source>
</evidence>
<comment type="similarity">
    <text evidence="1">Belongs to the helicase family. RecQ subfamily.</text>
</comment>
<comment type="catalytic activity">
    <reaction evidence="4">
        <text>Couples ATP hydrolysis with the unwinding of duplex DNA by translocating in the 3'-5' direction.</text>
        <dbReference type="EC" id="5.6.2.4"/>
    </reaction>
</comment>
<evidence type="ECO:0000256" key="4">
    <source>
        <dbReference type="ARBA" id="ARBA00034617"/>
    </source>
</evidence>
<evidence type="ECO:0000259" key="7">
    <source>
        <dbReference type="PROSITE" id="PS51194"/>
    </source>
</evidence>
<dbReference type="GO" id="GO:0003676">
    <property type="term" value="F:nucleic acid binding"/>
    <property type="evidence" value="ECO:0007669"/>
    <property type="project" value="InterPro"/>
</dbReference>
<dbReference type="PANTHER" id="PTHR13710:SF154">
    <property type="entry name" value="RECQ HELICASE, PUTATIVE (AFU_ORTHOLOGUE AFUA_6G14720)-RELATED"/>
    <property type="match status" value="1"/>
</dbReference>
<accession>A0AAD7NIL4</accession>
<reference evidence="8" key="1">
    <citation type="submission" date="2023-03" db="EMBL/GenBank/DDBJ databases">
        <title>Massive genome expansion in bonnet fungi (Mycena s.s.) driven by repeated elements and novel gene families across ecological guilds.</title>
        <authorList>
            <consortium name="Lawrence Berkeley National Laboratory"/>
            <person name="Harder C.B."/>
            <person name="Miyauchi S."/>
            <person name="Viragh M."/>
            <person name="Kuo A."/>
            <person name="Thoen E."/>
            <person name="Andreopoulos B."/>
            <person name="Lu D."/>
            <person name="Skrede I."/>
            <person name="Drula E."/>
            <person name="Henrissat B."/>
            <person name="Morin E."/>
            <person name="Kohler A."/>
            <person name="Barry K."/>
            <person name="LaButti K."/>
            <person name="Morin E."/>
            <person name="Salamov A."/>
            <person name="Lipzen A."/>
            <person name="Mereny Z."/>
            <person name="Hegedus B."/>
            <person name="Baldrian P."/>
            <person name="Stursova M."/>
            <person name="Weitz H."/>
            <person name="Taylor A."/>
            <person name="Grigoriev I.V."/>
            <person name="Nagy L.G."/>
            <person name="Martin F."/>
            <person name="Kauserud H."/>
        </authorList>
    </citation>
    <scope>NUCLEOTIDE SEQUENCE</scope>
    <source>
        <strain evidence="8">CBHHK188m</strain>
    </source>
</reference>
<dbReference type="PROSITE" id="PS51194">
    <property type="entry name" value="HELICASE_CTER"/>
    <property type="match status" value="1"/>
</dbReference>
<feature type="domain" description="Helicase ATP-binding" evidence="6">
    <location>
        <begin position="38"/>
        <end position="199"/>
    </location>
</feature>
<sequence length="623" mass="70330">MPFTPLAELDQERFEEACKNLCKVFGVPSLHSHQRQTGENVLKGISTILDIPTGGGKTLAYWLPLFYYWTPGNTDDDCQKIILVVGPLSALMQSQAAGLDIGANKYRIVLVSPEMAVTSKFHEKVLSSKAFSENIISQVIDEGHCITEWGNDDFRPEFSKLDILLGRLPSGLPVVVGSATMPRDVILDIQAKLRRSNFARVSVSNAKPNIALSVRIMQHPQDSFADLMTLFPRHPTGPEDFPQTLIYAGGRMDVEKMQDFFRHNTSEEIEAEVFEFYHRFIAEDRKAYLQEQIASGALRLGASTDALGMGMDFQRIMRVIIWHAPLSFLSLVQKIGRCVRLAELLGEAILYITGPAFIRYEIELEILMDGMAEEDLDEDEAQEQPVQLADGEQMDRDAAVEAQDEEQQVVPKRKSKKVMSAMEARDRRFLLEYIVTKKCRRKAWNKFFGNDSKLSLPSSVPPGTRCCDNCHPERFPVETVRLTGGSQLKSGRRRHAKVSEELVEEAKQTLRTLRDRIAQRDFPHGYIITGKILMSDIVVDALAARIRDITTVDAIVDTVRWHWTPKYGPEVVSAIQDLLVHHPDLELLARQEEERERAFATLIARADADLHKKLVLVSMLAMT</sequence>
<keyword evidence="2" id="KW-0547">Nucleotide-binding</keyword>
<name>A0AAD7NIL4_9AGAR</name>
<dbReference type="Pfam" id="PF00270">
    <property type="entry name" value="DEAD"/>
    <property type="match status" value="1"/>
</dbReference>
<evidence type="ECO:0000256" key="2">
    <source>
        <dbReference type="ARBA" id="ARBA00022741"/>
    </source>
</evidence>
<dbReference type="InterPro" id="IPR001650">
    <property type="entry name" value="Helicase_C-like"/>
</dbReference>
<comment type="caution">
    <text evidence="8">The sequence shown here is derived from an EMBL/GenBank/DDBJ whole genome shotgun (WGS) entry which is preliminary data.</text>
</comment>
<dbReference type="InterPro" id="IPR027417">
    <property type="entry name" value="P-loop_NTPase"/>
</dbReference>
<dbReference type="PROSITE" id="PS51192">
    <property type="entry name" value="HELICASE_ATP_BIND_1"/>
    <property type="match status" value="1"/>
</dbReference>
<protein>
    <recommendedName>
        <fullName evidence="5">DNA 3'-5' helicase</fullName>
        <ecNumber evidence="5">5.6.2.4</ecNumber>
    </recommendedName>
</protein>
<dbReference type="Gene3D" id="3.40.50.300">
    <property type="entry name" value="P-loop containing nucleotide triphosphate hydrolases"/>
    <property type="match status" value="3"/>
</dbReference>
<dbReference type="InterPro" id="IPR011545">
    <property type="entry name" value="DEAD/DEAH_box_helicase_dom"/>
</dbReference>
<evidence type="ECO:0000313" key="9">
    <source>
        <dbReference type="Proteomes" id="UP001215280"/>
    </source>
</evidence>
<keyword evidence="3" id="KW-0067">ATP-binding</keyword>
<evidence type="ECO:0000313" key="8">
    <source>
        <dbReference type="EMBL" id="KAJ7762287.1"/>
    </source>
</evidence>
<dbReference type="GO" id="GO:0005694">
    <property type="term" value="C:chromosome"/>
    <property type="evidence" value="ECO:0007669"/>
    <property type="project" value="TreeGrafter"/>
</dbReference>
<dbReference type="SMART" id="SM00487">
    <property type="entry name" value="DEXDc"/>
    <property type="match status" value="1"/>
</dbReference>
<dbReference type="Pfam" id="PF00271">
    <property type="entry name" value="Helicase_C"/>
    <property type="match status" value="1"/>
</dbReference>
<evidence type="ECO:0000256" key="1">
    <source>
        <dbReference type="ARBA" id="ARBA00005446"/>
    </source>
</evidence>
<dbReference type="Proteomes" id="UP001215280">
    <property type="component" value="Unassembled WGS sequence"/>
</dbReference>
<gene>
    <name evidence="8" type="ORF">DFH07DRAFT_956765</name>
</gene>
<dbReference type="AlphaFoldDB" id="A0AAD7NIL4"/>
<organism evidence="8 9">
    <name type="scientific">Mycena maculata</name>
    <dbReference type="NCBI Taxonomy" id="230809"/>
    <lineage>
        <taxon>Eukaryota</taxon>
        <taxon>Fungi</taxon>
        <taxon>Dikarya</taxon>
        <taxon>Basidiomycota</taxon>
        <taxon>Agaricomycotina</taxon>
        <taxon>Agaricomycetes</taxon>
        <taxon>Agaricomycetidae</taxon>
        <taxon>Agaricales</taxon>
        <taxon>Marasmiineae</taxon>
        <taxon>Mycenaceae</taxon>
        <taxon>Mycena</taxon>
    </lineage>
</organism>
<keyword evidence="9" id="KW-1185">Reference proteome</keyword>
<dbReference type="SUPFAM" id="SSF52540">
    <property type="entry name" value="P-loop containing nucleoside triphosphate hydrolases"/>
    <property type="match status" value="1"/>
</dbReference>
<dbReference type="GO" id="GO:0043138">
    <property type="term" value="F:3'-5' DNA helicase activity"/>
    <property type="evidence" value="ECO:0007669"/>
    <property type="project" value="UniProtKB-EC"/>
</dbReference>
<dbReference type="PANTHER" id="PTHR13710">
    <property type="entry name" value="DNA HELICASE RECQ FAMILY MEMBER"/>
    <property type="match status" value="1"/>
</dbReference>
<evidence type="ECO:0000256" key="5">
    <source>
        <dbReference type="ARBA" id="ARBA00034808"/>
    </source>
</evidence>
<evidence type="ECO:0000259" key="6">
    <source>
        <dbReference type="PROSITE" id="PS51192"/>
    </source>
</evidence>
<dbReference type="EC" id="5.6.2.4" evidence="5"/>
<dbReference type="GO" id="GO:0009378">
    <property type="term" value="F:four-way junction helicase activity"/>
    <property type="evidence" value="ECO:0007669"/>
    <property type="project" value="TreeGrafter"/>
</dbReference>
<feature type="domain" description="Helicase C-terminal" evidence="7">
    <location>
        <begin position="226"/>
        <end position="392"/>
    </location>
</feature>
<dbReference type="GO" id="GO:0005524">
    <property type="term" value="F:ATP binding"/>
    <property type="evidence" value="ECO:0007669"/>
    <property type="project" value="UniProtKB-KW"/>
</dbReference>
<dbReference type="EMBL" id="JARJLG010000043">
    <property type="protein sequence ID" value="KAJ7762287.1"/>
    <property type="molecule type" value="Genomic_DNA"/>
</dbReference>
<dbReference type="GO" id="GO:0005737">
    <property type="term" value="C:cytoplasm"/>
    <property type="evidence" value="ECO:0007669"/>
    <property type="project" value="TreeGrafter"/>
</dbReference>